<evidence type="ECO:0000313" key="1">
    <source>
        <dbReference type="EnsemblPlants" id="Pp3c14_9150V3.1"/>
    </source>
</evidence>
<dbReference type="InParanoid" id="A0A7I4F4V6"/>
<dbReference type="AlphaFoldDB" id="A0A7I4F4V6"/>
<protein>
    <submittedName>
        <fullName evidence="1">Uncharacterized protein</fullName>
    </submittedName>
</protein>
<sequence length="97" mass="10705">MERWSDGSQAGSESEGEHPRTYSCFFPSFDSAVVSTIASTAAGIPPLSPYAQCEQSCALLYFASHFTTLTGLRLRRNEDVGRWAEEGWSHGREEISV</sequence>
<reference evidence="1 2" key="1">
    <citation type="journal article" date="2008" name="Science">
        <title>The Physcomitrella genome reveals evolutionary insights into the conquest of land by plants.</title>
        <authorList>
            <person name="Rensing S."/>
            <person name="Lang D."/>
            <person name="Zimmer A."/>
            <person name="Terry A."/>
            <person name="Salamov A."/>
            <person name="Shapiro H."/>
            <person name="Nishiyama T."/>
            <person name="Perroud P.-F."/>
            <person name="Lindquist E."/>
            <person name="Kamisugi Y."/>
            <person name="Tanahashi T."/>
            <person name="Sakakibara K."/>
            <person name="Fujita T."/>
            <person name="Oishi K."/>
            <person name="Shin-I T."/>
            <person name="Kuroki Y."/>
            <person name="Toyoda A."/>
            <person name="Suzuki Y."/>
            <person name="Hashimoto A."/>
            <person name="Yamaguchi K."/>
            <person name="Sugano A."/>
            <person name="Kohara Y."/>
            <person name="Fujiyama A."/>
            <person name="Anterola A."/>
            <person name="Aoki S."/>
            <person name="Ashton N."/>
            <person name="Barbazuk W.B."/>
            <person name="Barker E."/>
            <person name="Bennetzen J."/>
            <person name="Bezanilla M."/>
            <person name="Blankenship R."/>
            <person name="Cho S.H."/>
            <person name="Dutcher S."/>
            <person name="Estelle M."/>
            <person name="Fawcett J.A."/>
            <person name="Gundlach H."/>
            <person name="Hanada K."/>
            <person name="Heyl A."/>
            <person name="Hicks K.A."/>
            <person name="Hugh J."/>
            <person name="Lohr M."/>
            <person name="Mayer K."/>
            <person name="Melkozernov A."/>
            <person name="Murata T."/>
            <person name="Nelson D."/>
            <person name="Pils B."/>
            <person name="Prigge M."/>
            <person name="Reiss B."/>
            <person name="Renner T."/>
            <person name="Rombauts S."/>
            <person name="Rushton P."/>
            <person name="Sanderfoot A."/>
            <person name="Schween G."/>
            <person name="Shiu S.-H."/>
            <person name="Stueber K."/>
            <person name="Theodoulou F.L."/>
            <person name="Tu H."/>
            <person name="Van de Peer Y."/>
            <person name="Verrier P.J."/>
            <person name="Waters E."/>
            <person name="Wood A."/>
            <person name="Yang L."/>
            <person name="Cove D."/>
            <person name="Cuming A."/>
            <person name="Hasebe M."/>
            <person name="Lucas S."/>
            <person name="Mishler D.B."/>
            <person name="Reski R."/>
            <person name="Grigoriev I."/>
            <person name="Quatrano R.S."/>
            <person name="Boore J.L."/>
        </authorList>
    </citation>
    <scope>NUCLEOTIDE SEQUENCE [LARGE SCALE GENOMIC DNA]</scope>
    <source>
        <strain evidence="1 2">cv. Gransden 2004</strain>
    </source>
</reference>
<reference evidence="1" key="3">
    <citation type="submission" date="2020-12" db="UniProtKB">
        <authorList>
            <consortium name="EnsemblPlants"/>
        </authorList>
    </citation>
    <scope>IDENTIFICATION</scope>
</reference>
<dbReference type="EMBL" id="ABEU02000014">
    <property type="status" value="NOT_ANNOTATED_CDS"/>
    <property type="molecule type" value="Genomic_DNA"/>
</dbReference>
<accession>A0A7I4F4V6</accession>
<organism evidence="1 2">
    <name type="scientific">Physcomitrium patens</name>
    <name type="common">Spreading-leaved earth moss</name>
    <name type="synonym">Physcomitrella patens</name>
    <dbReference type="NCBI Taxonomy" id="3218"/>
    <lineage>
        <taxon>Eukaryota</taxon>
        <taxon>Viridiplantae</taxon>
        <taxon>Streptophyta</taxon>
        <taxon>Embryophyta</taxon>
        <taxon>Bryophyta</taxon>
        <taxon>Bryophytina</taxon>
        <taxon>Bryopsida</taxon>
        <taxon>Funariidae</taxon>
        <taxon>Funariales</taxon>
        <taxon>Funariaceae</taxon>
        <taxon>Physcomitrium</taxon>
    </lineage>
</organism>
<name>A0A7I4F4V6_PHYPA</name>
<dbReference type="Gramene" id="Pp3c14_9150V3.1">
    <property type="protein sequence ID" value="Pp3c14_9150V3.1"/>
    <property type="gene ID" value="Pp3c14_9150"/>
</dbReference>
<proteinExistence type="predicted"/>
<dbReference type="Proteomes" id="UP000006727">
    <property type="component" value="Chromosome 14"/>
</dbReference>
<evidence type="ECO:0000313" key="2">
    <source>
        <dbReference type="Proteomes" id="UP000006727"/>
    </source>
</evidence>
<dbReference type="EnsemblPlants" id="Pp3c14_9150V3.1">
    <property type="protein sequence ID" value="Pp3c14_9150V3.1"/>
    <property type="gene ID" value="Pp3c14_9150"/>
</dbReference>
<keyword evidence="2" id="KW-1185">Reference proteome</keyword>
<reference evidence="1 2" key="2">
    <citation type="journal article" date="2018" name="Plant J.">
        <title>The Physcomitrella patens chromosome-scale assembly reveals moss genome structure and evolution.</title>
        <authorList>
            <person name="Lang D."/>
            <person name="Ullrich K.K."/>
            <person name="Murat F."/>
            <person name="Fuchs J."/>
            <person name="Jenkins J."/>
            <person name="Haas F.B."/>
            <person name="Piednoel M."/>
            <person name="Gundlach H."/>
            <person name="Van Bel M."/>
            <person name="Meyberg R."/>
            <person name="Vives C."/>
            <person name="Morata J."/>
            <person name="Symeonidi A."/>
            <person name="Hiss M."/>
            <person name="Muchero W."/>
            <person name="Kamisugi Y."/>
            <person name="Saleh O."/>
            <person name="Blanc G."/>
            <person name="Decker E.L."/>
            <person name="van Gessel N."/>
            <person name="Grimwood J."/>
            <person name="Hayes R.D."/>
            <person name="Graham S.W."/>
            <person name="Gunter L.E."/>
            <person name="McDaniel S.F."/>
            <person name="Hoernstein S.N.W."/>
            <person name="Larsson A."/>
            <person name="Li F.W."/>
            <person name="Perroud P.F."/>
            <person name="Phillips J."/>
            <person name="Ranjan P."/>
            <person name="Rokshar D.S."/>
            <person name="Rothfels C.J."/>
            <person name="Schneider L."/>
            <person name="Shu S."/>
            <person name="Stevenson D.W."/>
            <person name="Thummler F."/>
            <person name="Tillich M."/>
            <person name="Villarreal Aguilar J.C."/>
            <person name="Widiez T."/>
            <person name="Wong G.K."/>
            <person name="Wymore A."/>
            <person name="Zhang Y."/>
            <person name="Zimmer A.D."/>
            <person name="Quatrano R.S."/>
            <person name="Mayer K.F.X."/>
            <person name="Goodstein D."/>
            <person name="Casacuberta J.M."/>
            <person name="Vandepoele K."/>
            <person name="Reski R."/>
            <person name="Cuming A.C."/>
            <person name="Tuskan G.A."/>
            <person name="Maumus F."/>
            <person name="Salse J."/>
            <person name="Schmutz J."/>
            <person name="Rensing S.A."/>
        </authorList>
    </citation>
    <scope>NUCLEOTIDE SEQUENCE [LARGE SCALE GENOMIC DNA]</scope>
    <source>
        <strain evidence="1 2">cv. Gransden 2004</strain>
    </source>
</reference>